<evidence type="ECO:0000259" key="7">
    <source>
        <dbReference type="PROSITE" id="PS51755"/>
    </source>
</evidence>
<dbReference type="CDD" id="cd15831">
    <property type="entry name" value="BTAD"/>
    <property type="match status" value="1"/>
</dbReference>
<dbReference type="Gene3D" id="3.40.50.300">
    <property type="entry name" value="P-loop containing nucleotide triphosphate hydrolases"/>
    <property type="match status" value="1"/>
</dbReference>
<dbReference type="PROSITE" id="PS51755">
    <property type="entry name" value="OMPR_PHOB"/>
    <property type="match status" value="1"/>
</dbReference>
<dbReference type="SUPFAM" id="SSF48452">
    <property type="entry name" value="TPR-like"/>
    <property type="match status" value="2"/>
</dbReference>
<keyword evidence="3 5" id="KW-0238">DNA-binding</keyword>
<dbReference type="PANTHER" id="PTHR35807">
    <property type="entry name" value="TRANSCRIPTIONAL REGULATOR REDD-RELATED"/>
    <property type="match status" value="1"/>
</dbReference>
<dbReference type="InterPro" id="IPR001867">
    <property type="entry name" value="OmpR/PhoB-type_DNA-bd"/>
</dbReference>
<evidence type="ECO:0000256" key="3">
    <source>
        <dbReference type="ARBA" id="ARBA00023125"/>
    </source>
</evidence>
<dbReference type="SUPFAM" id="SSF52540">
    <property type="entry name" value="P-loop containing nucleoside triphosphate hydrolases"/>
    <property type="match status" value="1"/>
</dbReference>
<organism evidence="8 9">
    <name type="scientific">Nonomuraea endophytica</name>
    <dbReference type="NCBI Taxonomy" id="714136"/>
    <lineage>
        <taxon>Bacteria</taxon>
        <taxon>Bacillati</taxon>
        <taxon>Actinomycetota</taxon>
        <taxon>Actinomycetes</taxon>
        <taxon>Streptosporangiales</taxon>
        <taxon>Streptosporangiaceae</taxon>
        <taxon>Nonomuraea</taxon>
    </lineage>
</organism>
<evidence type="ECO:0000256" key="5">
    <source>
        <dbReference type="PROSITE-ProRule" id="PRU01091"/>
    </source>
</evidence>
<reference evidence="8 9" key="1">
    <citation type="submission" date="2020-08" db="EMBL/GenBank/DDBJ databases">
        <title>Genomic Encyclopedia of Type Strains, Phase IV (KMG-IV): sequencing the most valuable type-strain genomes for metagenomic binning, comparative biology and taxonomic classification.</title>
        <authorList>
            <person name="Goeker M."/>
        </authorList>
    </citation>
    <scope>NUCLEOTIDE SEQUENCE [LARGE SCALE GENOMIC DNA]</scope>
    <source>
        <strain evidence="8 9">DSM 45385</strain>
    </source>
</reference>
<comment type="caution">
    <text evidence="8">The sequence shown here is derived from an EMBL/GenBank/DDBJ whole genome shotgun (WGS) entry which is preliminary data.</text>
</comment>
<dbReference type="Proteomes" id="UP000568380">
    <property type="component" value="Unassembled WGS sequence"/>
</dbReference>
<dbReference type="EMBL" id="JACHIN010000013">
    <property type="protein sequence ID" value="MBB5082322.1"/>
    <property type="molecule type" value="Genomic_DNA"/>
</dbReference>
<accession>A0A7W8A9V5</accession>
<dbReference type="InterPro" id="IPR002182">
    <property type="entry name" value="NB-ARC"/>
</dbReference>
<comment type="similarity">
    <text evidence="1">Belongs to the AfsR/DnrI/RedD regulatory family.</text>
</comment>
<name>A0A7W8A9V5_9ACTN</name>
<dbReference type="CDD" id="cd00267">
    <property type="entry name" value="ABC_ATPase"/>
    <property type="match status" value="1"/>
</dbReference>
<dbReference type="PRINTS" id="PR00364">
    <property type="entry name" value="DISEASERSIST"/>
</dbReference>
<dbReference type="Pfam" id="PF00931">
    <property type="entry name" value="NB-ARC"/>
    <property type="match status" value="1"/>
</dbReference>
<dbReference type="InterPro" id="IPR051677">
    <property type="entry name" value="AfsR-DnrI-RedD_regulator"/>
</dbReference>
<feature type="compositionally biased region" description="Basic and acidic residues" evidence="6">
    <location>
        <begin position="984"/>
        <end position="993"/>
    </location>
</feature>
<keyword evidence="4" id="KW-0804">Transcription</keyword>
<dbReference type="RefSeq" id="WP_184970453.1">
    <property type="nucleotide sequence ID" value="NZ_JACHIN010000013.1"/>
</dbReference>
<dbReference type="GO" id="GO:0006355">
    <property type="term" value="P:regulation of DNA-templated transcription"/>
    <property type="evidence" value="ECO:0007669"/>
    <property type="project" value="InterPro"/>
</dbReference>
<dbReference type="Gene3D" id="1.10.10.10">
    <property type="entry name" value="Winged helix-like DNA-binding domain superfamily/Winged helix DNA-binding domain"/>
    <property type="match status" value="1"/>
</dbReference>
<evidence type="ECO:0000256" key="1">
    <source>
        <dbReference type="ARBA" id="ARBA00005820"/>
    </source>
</evidence>
<protein>
    <submittedName>
        <fullName evidence="8">DNA-binding SARP family transcriptional activator/tetratricopeptide (TPR) repeat protein</fullName>
    </submittedName>
</protein>
<dbReference type="PANTHER" id="PTHR35807:SF1">
    <property type="entry name" value="TRANSCRIPTIONAL REGULATOR REDD"/>
    <property type="match status" value="1"/>
</dbReference>
<dbReference type="GO" id="GO:0000160">
    <property type="term" value="P:phosphorelay signal transduction system"/>
    <property type="evidence" value="ECO:0007669"/>
    <property type="project" value="InterPro"/>
</dbReference>
<proteinExistence type="inferred from homology"/>
<dbReference type="GO" id="GO:0003677">
    <property type="term" value="F:DNA binding"/>
    <property type="evidence" value="ECO:0007669"/>
    <property type="project" value="UniProtKB-UniRule"/>
</dbReference>
<dbReference type="InterPro" id="IPR016032">
    <property type="entry name" value="Sig_transdc_resp-reg_C-effctor"/>
</dbReference>
<dbReference type="InterPro" id="IPR005158">
    <property type="entry name" value="BTAD"/>
</dbReference>
<dbReference type="SMART" id="SM01043">
    <property type="entry name" value="BTAD"/>
    <property type="match status" value="1"/>
</dbReference>
<dbReference type="SMART" id="SM00862">
    <property type="entry name" value="Trans_reg_C"/>
    <property type="match status" value="1"/>
</dbReference>
<dbReference type="Gene3D" id="1.25.40.10">
    <property type="entry name" value="Tetratricopeptide repeat domain"/>
    <property type="match status" value="2"/>
</dbReference>
<gene>
    <name evidence="8" type="ORF">HNR40_007817</name>
</gene>
<feature type="DNA-binding region" description="OmpR/PhoB-type" evidence="5">
    <location>
        <begin position="1"/>
        <end position="80"/>
    </location>
</feature>
<dbReference type="AlphaFoldDB" id="A0A7W8A9V5"/>
<evidence type="ECO:0000256" key="2">
    <source>
        <dbReference type="ARBA" id="ARBA00023015"/>
    </source>
</evidence>
<evidence type="ECO:0000313" key="8">
    <source>
        <dbReference type="EMBL" id="MBB5082322.1"/>
    </source>
</evidence>
<evidence type="ECO:0000313" key="9">
    <source>
        <dbReference type="Proteomes" id="UP000568380"/>
    </source>
</evidence>
<feature type="domain" description="OmpR/PhoB-type" evidence="7">
    <location>
        <begin position="1"/>
        <end position="80"/>
    </location>
</feature>
<dbReference type="InterPro" id="IPR027417">
    <property type="entry name" value="P-loop_NTPase"/>
</dbReference>
<dbReference type="SMART" id="SM00382">
    <property type="entry name" value="AAA"/>
    <property type="match status" value="1"/>
</dbReference>
<keyword evidence="2" id="KW-0805">Transcription regulation</keyword>
<evidence type="ECO:0000256" key="4">
    <source>
        <dbReference type="ARBA" id="ARBA00023163"/>
    </source>
</evidence>
<dbReference type="GO" id="GO:0043531">
    <property type="term" value="F:ADP binding"/>
    <property type="evidence" value="ECO:0007669"/>
    <property type="project" value="InterPro"/>
</dbReference>
<dbReference type="SUPFAM" id="SSF46894">
    <property type="entry name" value="C-terminal effector domain of the bipartite response regulators"/>
    <property type="match status" value="1"/>
</dbReference>
<dbReference type="InterPro" id="IPR036388">
    <property type="entry name" value="WH-like_DNA-bd_sf"/>
</dbReference>
<feature type="region of interest" description="Disordered" evidence="6">
    <location>
        <begin position="969"/>
        <end position="993"/>
    </location>
</feature>
<evidence type="ECO:0000256" key="6">
    <source>
        <dbReference type="SAM" id="MobiDB-lite"/>
    </source>
</evidence>
<dbReference type="InterPro" id="IPR011990">
    <property type="entry name" value="TPR-like_helical_dom_sf"/>
</dbReference>
<dbReference type="InterPro" id="IPR003593">
    <property type="entry name" value="AAA+_ATPase"/>
</dbReference>
<dbReference type="Pfam" id="PF00486">
    <property type="entry name" value="Trans_reg_C"/>
    <property type="match status" value="1"/>
</dbReference>
<sequence>MRRGSRAIAVNAEKQRAILATLLLSANRVVLADDLMERLWEDRLPRYARASLQTHLARLRRTLGDVEVIHTSPGGYLIESDQDHLDLLRFRALVDRAARVENAGDLPGELNLLREALALWRGTALAGIRSDSILRDEVPQLTEEWFRCLHRRFDVELMLGNHDGVVPELRRLVRKYPLRERLCSQLMIALFRCGQQVEALKAFASVSAVLRHEYGLDVGDELERLQHAVLTGDPDLVSVNGYRRGGRDLNTAVSSWTTPRQLPVGISDFVGRTELLNRVDTVLDPGRTGSMAIVTLTGPAGVGKTTTAVQIAHHVQDRFPDGQMYVRLNGTGEHPRTPAEVLGELLEATGLSLSVIPVGQEQRSALFRSRLADRRVLLVFDDVQDVEQVRPLLPGTPACAVVVTSRRLLSALAGTVSERLVCLSKGESLDLLTVLAGRRRVQQEAQAAEEIAAACGYLPLALRIAGARLAAQPLARLASFAARLQDGHRRLDELRICDLDLRRSLERSYVALDSPARAAFRRLGLLSDTVVTPLTLAALADPDDERLADRLIDHNLLEPVGLNTMLDPTYRLHPLSSLYAAGLAEHDDPVITDAALRRYTDAILAFAERASGHLPRAVGQLPPESGFGAPVPAHDISRIDERPWRWLAAERDHLRAMVIRCCQYGWHERAARITEIIAQLASHSDDLATLIRLCIVVRDTAWANGDERTGWRAEHCRALLLLRQGRVSESHRLIVKCVSSFERLEAATELPYSIAVLAFVNVTQLKASDGLTLAKRAYHLARRRSDPHAEVLALGTTADALLGLRRKVEARATLERVLRQSRELGETRLEAVTLNRLGWSSLRVGDLRSAPLRAHEARELTGIGDRYGKARPLALLGAVALEQGQFAEAMRLAEESRRTFARLGDTSGEAEVACLEGEIHLQAGRARDAVALLVPSLSRLNELGAYRVRERASRVLAEANIALGEHPERKRGGRWAGELPARSLRRDGRSGAA</sequence>
<dbReference type="Pfam" id="PF03704">
    <property type="entry name" value="BTAD"/>
    <property type="match status" value="1"/>
</dbReference>
<keyword evidence="9" id="KW-1185">Reference proteome</keyword>